<proteinExistence type="predicted"/>
<dbReference type="InterPro" id="IPR035965">
    <property type="entry name" value="PAS-like_dom_sf"/>
</dbReference>
<evidence type="ECO:0000256" key="1">
    <source>
        <dbReference type="ARBA" id="ARBA00002479"/>
    </source>
</evidence>
<organism evidence="14 15">
    <name type="scientific">Methylocystis rosea</name>
    <dbReference type="NCBI Taxonomy" id="173366"/>
    <lineage>
        <taxon>Bacteria</taxon>
        <taxon>Pseudomonadati</taxon>
        <taxon>Pseudomonadota</taxon>
        <taxon>Alphaproteobacteria</taxon>
        <taxon>Hyphomicrobiales</taxon>
        <taxon>Methylocystaceae</taxon>
        <taxon>Methylocystis</taxon>
    </lineage>
</organism>
<sequence length="732" mass="79928">MTLDPAAPPAFGQANLSNCEREQIHFAGSIQPHGALLAVRESDGVIVQESGNAASFLGYAQPLRGAHLRKLGGDLWSRSRLYLDRPVDAIPVALRCAAGAQAEPLNALLHRAPRGGLIVELEYAGPPIDYTLAIQRGVDTILSSSTLRGLCDACAAMFRELTGYDRVMIYRFDDEGHGEVFSETKRPELEAFLGNRYPASDIPQIARRLYERNRVRLLADVDYTPSALEPRLSPLTGEELDMSMCFLRSVSPIHLQYLKNMGVAGTLVVSLMVGGELWGLISCHHYAPRLIQFEMRAVCELLAEVMGTRIAALESFAQGQADLSVRRLEQRMIESVTREGDWRGALFDRARSLLLPLNASGAALLFEGKTQTVGDVPGSEEIRALGEWLEKRLDDGVFATSALSSQEPGFESLTGVASGVIATRVSNEPGELLIWFRKERVRTVTWGGNPFKAPSDGDDPNELSPRRSFAQWHQVVEGTSDPWTAADRAAARLIGESVTDVVVQFRSLRILVAQDQLEHVLRQVHASSQQIVVAAADGAVLEANAALNLLLGLPRPLRHLDELSAHFADPDEVERRLRALRDSRTPWRGEALLVDRMGGTRPIAVRADPVLASRDRILGYVILFTDLAERRAAEAARRNFRDNLLLSQRRLMRRIDSSAALAIENVMSSIIDNAQLAALEIADGLDTAGIPDTLESVRASVARAAEVLEHISVGGASTADGRSASKSYGGKK</sequence>
<gene>
    <name evidence="14" type="ORF">F7D13_07425</name>
</gene>
<keyword evidence="15" id="KW-1185">Reference proteome</keyword>
<reference evidence="14 15" key="2">
    <citation type="journal article" date="2021" name="AMB Express">
        <title>Isolation and characterisation of Methylocystis spp. for poly-3-hydroxybutyrate production using waste methane feedstocks.</title>
        <authorList>
            <person name="Rumah B.L."/>
            <person name="Stead C.E."/>
            <person name="Claxton Stevens B.H."/>
            <person name="Minton N.P."/>
            <person name="Grosse-Honebrink A."/>
            <person name="Zhang Y."/>
        </authorList>
    </citation>
    <scope>NUCLEOTIDE SEQUENCE [LARGE SCALE GENOMIC DNA]</scope>
    <source>
        <strain evidence="14 15">BRCS1</strain>
    </source>
</reference>
<dbReference type="SUPFAM" id="SSF55785">
    <property type="entry name" value="PYP-like sensor domain (PAS domain)"/>
    <property type="match status" value="2"/>
</dbReference>
<dbReference type="Pfam" id="PF01590">
    <property type="entry name" value="GAF"/>
    <property type="match status" value="1"/>
</dbReference>
<keyword evidence="7" id="KW-0418">Kinase</keyword>
<keyword evidence="4" id="KW-0716">Sensory transduction</keyword>
<evidence type="ECO:0000256" key="2">
    <source>
        <dbReference type="ARBA" id="ARBA00022543"/>
    </source>
</evidence>
<keyword evidence="3" id="KW-0597">Phosphoprotein</keyword>
<dbReference type="InterPro" id="IPR003018">
    <property type="entry name" value="GAF"/>
</dbReference>
<dbReference type="PRINTS" id="PR01033">
    <property type="entry name" value="PHYTOCHROME"/>
</dbReference>
<dbReference type="Gene3D" id="3.30.450.40">
    <property type="match status" value="1"/>
</dbReference>
<feature type="domain" description="PAC" evidence="13">
    <location>
        <begin position="587"/>
        <end position="639"/>
    </location>
</feature>
<dbReference type="SUPFAM" id="SSF55781">
    <property type="entry name" value="GAF domain-like"/>
    <property type="match status" value="2"/>
</dbReference>
<dbReference type="Proteomes" id="UP000424673">
    <property type="component" value="Chromosome"/>
</dbReference>
<dbReference type="InterPro" id="IPR013515">
    <property type="entry name" value="Phytochrome_cen-reg"/>
</dbReference>
<keyword evidence="6" id="KW-0547">Nucleotide-binding</keyword>
<keyword evidence="11" id="KW-0675">Receptor</keyword>
<keyword evidence="9" id="KW-0157">Chromophore</keyword>
<evidence type="ECO:0000256" key="10">
    <source>
        <dbReference type="ARBA" id="ARBA00023012"/>
    </source>
</evidence>
<dbReference type="Pfam" id="PF00360">
    <property type="entry name" value="PHY"/>
    <property type="match status" value="1"/>
</dbReference>
<reference evidence="15" key="1">
    <citation type="submission" date="2019-09" db="EMBL/GenBank/DDBJ databases">
        <title>Isolation and complete genome sequencing of Methylocystis species.</title>
        <authorList>
            <person name="Rumah B.L."/>
            <person name="Stead C.E."/>
            <person name="Stevens B.C."/>
            <person name="Minton N.P."/>
            <person name="Grosse-Honebrink A."/>
            <person name="Zhang Y."/>
        </authorList>
    </citation>
    <scope>NUCLEOTIDE SEQUENCE [LARGE SCALE GENOMIC DNA]</scope>
    <source>
        <strain evidence="15">BRCS1</strain>
    </source>
</reference>
<dbReference type="InterPro" id="IPR000700">
    <property type="entry name" value="PAS-assoc_C"/>
</dbReference>
<evidence type="ECO:0000256" key="7">
    <source>
        <dbReference type="ARBA" id="ARBA00022777"/>
    </source>
</evidence>
<dbReference type="PROSITE" id="PS50046">
    <property type="entry name" value="PHYTOCHROME_2"/>
    <property type="match status" value="1"/>
</dbReference>
<dbReference type="PANTHER" id="PTHR43065:SF42">
    <property type="entry name" value="TWO-COMPONENT SENSOR PPRA"/>
    <property type="match status" value="1"/>
</dbReference>
<protein>
    <submittedName>
        <fullName evidence="14">GAF domain-containing protein</fullName>
    </submittedName>
</protein>
<evidence type="ECO:0000259" key="12">
    <source>
        <dbReference type="PROSITE" id="PS50046"/>
    </source>
</evidence>
<accession>A0ABX6EGI8</accession>
<evidence type="ECO:0000256" key="3">
    <source>
        <dbReference type="ARBA" id="ARBA00022553"/>
    </source>
</evidence>
<evidence type="ECO:0000256" key="5">
    <source>
        <dbReference type="ARBA" id="ARBA00022679"/>
    </source>
</evidence>
<evidence type="ECO:0000256" key="11">
    <source>
        <dbReference type="ARBA" id="ARBA00023170"/>
    </source>
</evidence>
<dbReference type="Pfam" id="PF00989">
    <property type="entry name" value="PAS"/>
    <property type="match status" value="1"/>
</dbReference>
<evidence type="ECO:0000313" key="14">
    <source>
        <dbReference type="EMBL" id="QGM93866.1"/>
    </source>
</evidence>
<evidence type="ECO:0000259" key="13">
    <source>
        <dbReference type="PROSITE" id="PS50113"/>
    </source>
</evidence>
<dbReference type="InterPro" id="IPR029016">
    <property type="entry name" value="GAF-like_dom_sf"/>
</dbReference>
<dbReference type="InterPro" id="IPR001294">
    <property type="entry name" value="Phytochrome"/>
</dbReference>
<dbReference type="PROSITE" id="PS50113">
    <property type="entry name" value="PAC"/>
    <property type="match status" value="1"/>
</dbReference>
<dbReference type="Pfam" id="PF08446">
    <property type="entry name" value="PAS_2"/>
    <property type="match status" value="1"/>
</dbReference>
<dbReference type="InterPro" id="IPR043150">
    <property type="entry name" value="Phytochrome_PHY_sf"/>
</dbReference>
<evidence type="ECO:0000256" key="4">
    <source>
        <dbReference type="ARBA" id="ARBA00022606"/>
    </source>
</evidence>
<keyword evidence="5" id="KW-0808">Transferase</keyword>
<feature type="domain" description="Phytochrome chromophore attachment site" evidence="12">
    <location>
        <begin position="146"/>
        <end position="304"/>
    </location>
</feature>
<dbReference type="InterPro" id="IPR016132">
    <property type="entry name" value="Phyto_chromo_attachment"/>
</dbReference>
<evidence type="ECO:0000313" key="15">
    <source>
        <dbReference type="Proteomes" id="UP000424673"/>
    </source>
</evidence>
<dbReference type="Gene3D" id="3.30.450.20">
    <property type="entry name" value="PAS domain"/>
    <property type="match status" value="2"/>
</dbReference>
<name>A0ABX6EGI8_9HYPH</name>
<dbReference type="InterPro" id="IPR013654">
    <property type="entry name" value="PAS_2"/>
</dbReference>
<dbReference type="PANTHER" id="PTHR43065">
    <property type="entry name" value="SENSOR HISTIDINE KINASE"/>
    <property type="match status" value="1"/>
</dbReference>
<evidence type="ECO:0000256" key="9">
    <source>
        <dbReference type="ARBA" id="ARBA00022991"/>
    </source>
</evidence>
<dbReference type="InterPro" id="IPR013767">
    <property type="entry name" value="PAS_fold"/>
</dbReference>
<keyword evidence="8" id="KW-0067">ATP-binding</keyword>
<dbReference type="RefSeq" id="WP_154451698.1">
    <property type="nucleotide sequence ID" value="NZ_CP044328.1"/>
</dbReference>
<keyword evidence="10" id="KW-0902">Two-component regulatory system</keyword>
<dbReference type="SMART" id="SM00065">
    <property type="entry name" value="GAF"/>
    <property type="match status" value="1"/>
</dbReference>
<dbReference type="EMBL" id="CP044328">
    <property type="protein sequence ID" value="QGM93866.1"/>
    <property type="molecule type" value="Genomic_DNA"/>
</dbReference>
<evidence type="ECO:0000256" key="6">
    <source>
        <dbReference type="ARBA" id="ARBA00022741"/>
    </source>
</evidence>
<evidence type="ECO:0000256" key="8">
    <source>
        <dbReference type="ARBA" id="ARBA00022840"/>
    </source>
</evidence>
<comment type="function">
    <text evidence="1">Regulatory photoreceptor which exists in two forms that are reversibly interconvertible by light: the Pr form that absorbs maximally in the red region of the spectrum and the Pfr form that absorbs maximally in the far-red region. Photoconversion of Pr to Pfr induces an array of morphogenic responses, whereas reconversion of Pfr to Pr cancels the induction of those responses. Pfr controls the expression of a number of nuclear genes including those encoding the small subunit of ribulose-bisphosphate carboxylase, chlorophyll A/B binding protein, protochlorophyllide reductase, rRNA, etc. It also controls the expression of its own gene(s) in a negative feedback fashion.</text>
</comment>
<dbReference type="Gene3D" id="3.30.450.270">
    <property type="match status" value="1"/>
</dbReference>
<keyword evidence="2" id="KW-0600">Photoreceptor protein</keyword>